<keyword evidence="4" id="KW-0808">Transferase</keyword>
<comment type="caution">
    <text evidence="11">The sequence shown here is derived from an EMBL/GenBank/DDBJ whole genome shotgun (WGS) entry which is preliminary data.</text>
</comment>
<reference evidence="11" key="1">
    <citation type="journal article" date="2019" name="Microbiol. Resour. Announc.">
        <title>Draft Genomic Sequences of Streptomyces misionensis and Streptomyces albidoflavus, bacteria applied for phytopathogen biocontrol.</title>
        <authorList>
            <person name="Pylro V."/>
            <person name="Dias A."/>
            <person name="Andreote F."/>
            <person name="Varani A."/>
            <person name="Andreote C."/>
            <person name="Bernardo E."/>
            <person name="Martins T."/>
        </authorList>
    </citation>
    <scope>NUCLEOTIDE SEQUENCE [LARGE SCALE GENOMIC DNA]</scope>
    <source>
        <strain evidence="11">66</strain>
    </source>
</reference>
<evidence type="ECO:0000256" key="7">
    <source>
        <dbReference type="ARBA" id="ARBA00022840"/>
    </source>
</evidence>
<evidence type="ECO:0000256" key="8">
    <source>
        <dbReference type="ARBA" id="ARBA00023012"/>
    </source>
</evidence>
<keyword evidence="3" id="KW-0597">Phosphoprotein</keyword>
<sequence>MNSSRVQAWVVAVGRGAAVTFFATVAAVSAAQRVGDGRYVVAISASAVACAVALLVPRLRGPVAPIVVAAVTAWWGWVGTLLLAFVMYDLAAARRTRAAVLCAAAALGANLVGYPPTRLWHQQAYVTALFLWAFAYVVGLWIGNRRRLVRALAADVEHLRVEAQLREEAARIAERSRIAAEMHDVLAHRLSLIALHTGVLATRSDPLPGPIAERLALLRDASTEALADLRDVLGVLRTPGAAPNGAGVVPAPVPGDVRQLVDDARAASQPIAMTVHGRPEDAPTTHRLAVYRIVQEALTNARKHADGALVTMRIDYRPPVTLVEVTNPPGPPGPAAAVGSGYGLVGLRERVSALGGHLTVGPAGAGSWRLAARIPHPAGTEENGTPA</sequence>
<dbReference type="SUPFAM" id="SSF55874">
    <property type="entry name" value="ATPase domain of HSP90 chaperone/DNA topoisomerase II/histidine kinase"/>
    <property type="match status" value="1"/>
</dbReference>
<dbReference type="CDD" id="cd16917">
    <property type="entry name" value="HATPase_UhpB-NarQ-NarX-like"/>
    <property type="match status" value="1"/>
</dbReference>
<dbReference type="InterPro" id="IPR050482">
    <property type="entry name" value="Sensor_HK_TwoCompSys"/>
</dbReference>
<dbReference type="GO" id="GO:0000155">
    <property type="term" value="F:phosphorelay sensor kinase activity"/>
    <property type="evidence" value="ECO:0007669"/>
    <property type="project" value="InterPro"/>
</dbReference>
<dbReference type="Pfam" id="PF07730">
    <property type="entry name" value="HisKA_3"/>
    <property type="match status" value="1"/>
</dbReference>
<comment type="catalytic activity">
    <reaction evidence="1">
        <text>ATP + protein L-histidine = ADP + protein N-phospho-L-histidine.</text>
        <dbReference type="EC" id="2.7.13.3"/>
    </reaction>
</comment>
<protein>
    <recommendedName>
        <fullName evidence="2">histidine kinase</fullName>
        <ecNumber evidence="2">2.7.13.3</ecNumber>
    </recommendedName>
</protein>
<dbReference type="PANTHER" id="PTHR24421">
    <property type="entry name" value="NITRATE/NITRITE SENSOR PROTEIN NARX-RELATED"/>
    <property type="match status" value="1"/>
</dbReference>
<dbReference type="GO" id="GO:0046983">
    <property type="term" value="F:protein dimerization activity"/>
    <property type="evidence" value="ECO:0007669"/>
    <property type="project" value="InterPro"/>
</dbReference>
<keyword evidence="9" id="KW-0472">Membrane</keyword>
<dbReference type="Proteomes" id="UP000320481">
    <property type="component" value="Unassembled WGS sequence"/>
</dbReference>
<feature type="transmembrane region" description="Helical" evidence="9">
    <location>
        <begin position="6"/>
        <end position="27"/>
    </location>
</feature>
<evidence type="ECO:0000313" key="11">
    <source>
        <dbReference type="EMBL" id="TWV33261.1"/>
    </source>
</evidence>
<organism evidence="11 12">
    <name type="scientific">Streptomyces misionensis</name>
    <dbReference type="NCBI Taxonomy" id="67331"/>
    <lineage>
        <taxon>Bacteria</taxon>
        <taxon>Bacillati</taxon>
        <taxon>Actinomycetota</taxon>
        <taxon>Actinomycetes</taxon>
        <taxon>Kitasatosporales</taxon>
        <taxon>Streptomycetaceae</taxon>
        <taxon>Streptomyces</taxon>
    </lineage>
</organism>
<dbReference type="AlphaFoldDB" id="A0A5C6IWQ4"/>
<evidence type="ECO:0000256" key="4">
    <source>
        <dbReference type="ARBA" id="ARBA00022679"/>
    </source>
</evidence>
<keyword evidence="8" id="KW-0902">Two-component regulatory system</keyword>
<dbReference type="InterPro" id="IPR011712">
    <property type="entry name" value="Sig_transdc_His_kin_sub3_dim/P"/>
</dbReference>
<evidence type="ECO:0000256" key="2">
    <source>
        <dbReference type="ARBA" id="ARBA00012438"/>
    </source>
</evidence>
<evidence type="ECO:0000256" key="6">
    <source>
        <dbReference type="ARBA" id="ARBA00022777"/>
    </source>
</evidence>
<keyword evidence="6 11" id="KW-0418">Kinase</keyword>
<dbReference type="EMBL" id="VOGW01000182">
    <property type="protein sequence ID" value="TWV33261.1"/>
    <property type="molecule type" value="Genomic_DNA"/>
</dbReference>
<feature type="transmembrane region" description="Helical" evidence="9">
    <location>
        <begin position="98"/>
        <end position="117"/>
    </location>
</feature>
<feature type="transmembrane region" description="Helical" evidence="9">
    <location>
        <begin position="39"/>
        <end position="57"/>
    </location>
</feature>
<dbReference type="GO" id="GO:0005524">
    <property type="term" value="F:ATP binding"/>
    <property type="evidence" value="ECO:0007669"/>
    <property type="project" value="UniProtKB-KW"/>
</dbReference>
<dbReference type="EC" id="2.7.13.3" evidence="2"/>
<keyword evidence="5" id="KW-0547">Nucleotide-binding</keyword>
<evidence type="ECO:0000256" key="3">
    <source>
        <dbReference type="ARBA" id="ARBA00022553"/>
    </source>
</evidence>
<dbReference type="PANTHER" id="PTHR24421:SF10">
    <property type="entry name" value="NITRATE_NITRITE SENSOR PROTEIN NARQ"/>
    <property type="match status" value="1"/>
</dbReference>
<feature type="transmembrane region" description="Helical" evidence="9">
    <location>
        <begin position="63"/>
        <end position="86"/>
    </location>
</feature>
<dbReference type="Gene3D" id="3.30.565.10">
    <property type="entry name" value="Histidine kinase-like ATPase, C-terminal domain"/>
    <property type="match status" value="1"/>
</dbReference>
<evidence type="ECO:0000256" key="1">
    <source>
        <dbReference type="ARBA" id="ARBA00000085"/>
    </source>
</evidence>
<proteinExistence type="predicted"/>
<keyword evidence="12" id="KW-1185">Reference proteome</keyword>
<evidence type="ECO:0000256" key="9">
    <source>
        <dbReference type="SAM" id="Phobius"/>
    </source>
</evidence>
<dbReference type="RefSeq" id="WP_146468371.1">
    <property type="nucleotide sequence ID" value="NZ_VOGW01000182.1"/>
</dbReference>
<evidence type="ECO:0000259" key="10">
    <source>
        <dbReference type="Pfam" id="PF07730"/>
    </source>
</evidence>
<feature type="domain" description="Signal transduction histidine kinase subgroup 3 dimerisation and phosphoacceptor" evidence="10">
    <location>
        <begin position="174"/>
        <end position="239"/>
    </location>
</feature>
<dbReference type="GO" id="GO:0016020">
    <property type="term" value="C:membrane"/>
    <property type="evidence" value="ECO:0007669"/>
    <property type="project" value="InterPro"/>
</dbReference>
<evidence type="ECO:0000256" key="5">
    <source>
        <dbReference type="ARBA" id="ARBA00022741"/>
    </source>
</evidence>
<dbReference type="InterPro" id="IPR036890">
    <property type="entry name" value="HATPase_C_sf"/>
</dbReference>
<accession>A0A5C6IWQ4</accession>
<keyword evidence="9" id="KW-0812">Transmembrane</keyword>
<name>A0A5C6IWQ4_9ACTN</name>
<feature type="transmembrane region" description="Helical" evidence="9">
    <location>
        <begin position="123"/>
        <end position="142"/>
    </location>
</feature>
<keyword evidence="7" id="KW-0067">ATP-binding</keyword>
<gene>
    <name evidence="11" type="ORF">FRZ03_30810</name>
</gene>
<keyword evidence="9" id="KW-1133">Transmembrane helix</keyword>
<dbReference type="Gene3D" id="1.20.5.1930">
    <property type="match status" value="1"/>
</dbReference>
<evidence type="ECO:0000313" key="12">
    <source>
        <dbReference type="Proteomes" id="UP000320481"/>
    </source>
</evidence>